<dbReference type="RefSeq" id="WP_045849161.1">
    <property type="nucleotide sequence ID" value="NZ_FTLX01000004.1"/>
</dbReference>
<dbReference type="OrthoDB" id="9779102at2"/>
<dbReference type="Proteomes" id="UP000215545">
    <property type="component" value="Unassembled WGS sequence"/>
</dbReference>
<dbReference type="InterPro" id="IPR035328">
    <property type="entry name" value="DUF3048_C"/>
</dbReference>
<reference evidence="4" key="3">
    <citation type="submission" date="2017-03" db="EMBL/GenBank/DDBJ databases">
        <authorList>
            <person name="Dastager S.G."/>
            <person name="Neurgaonkar P.S."/>
            <person name="Dharne M.S."/>
        </authorList>
    </citation>
    <scope>NUCLEOTIDE SEQUENCE</scope>
    <source>
        <strain evidence="4">DSM 25145</strain>
    </source>
</reference>
<evidence type="ECO:0000256" key="1">
    <source>
        <dbReference type="SAM" id="SignalP"/>
    </source>
</evidence>
<dbReference type="Proteomes" id="UP000186385">
    <property type="component" value="Unassembled WGS sequence"/>
</dbReference>
<dbReference type="InterPro" id="IPR021416">
    <property type="entry name" value="DUF3048_N"/>
</dbReference>
<reference evidence="5 6" key="1">
    <citation type="submission" date="2017-01" db="EMBL/GenBank/DDBJ databases">
        <authorList>
            <person name="Mah S.A."/>
            <person name="Swanson W.J."/>
            <person name="Moy G.W."/>
            <person name="Vacquier V.D."/>
        </authorList>
    </citation>
    <scope>NUCLEOTIDE SEQUENCE [LARGE SCALE GENOMIC DNA]</scope>
    <source>
        <strain evidence="5 6">NIO-1016</strain>
    </source>
</reference>
<keyword evidence="7" id="KW-1185">Reference proteome</keyword>
<dbReference type="Pfam" id="PF11258">
    <property type="entry name" value="DUF3048"/>
    <property type="match status" value="1"/>
</dbReference>
<evidence type="ECO:0000313" key="5">
    <source>
        <dbReference type="EMBL" id="SIQ86477.1"/>
    </source>
</evidence>
<dbReference type="Gene3D" id="3.50.90.10">
    <property type="entry name" value="YerB-like"/>
    <property type="match status" value="1"/>
</dbReference>
<keyword evidence="1" id="KW-0732">Signal</keyword>
<dbReference type="EMBL" id="FTLX01000004">
    <property type="protein sequence ID" value="SIQ86477.1"/>
    <property type="molecule type" value="Genomic_DNA"/>
</dbReference>
<sequence>MRKKWMAMAAAAVFISGCSSAEPANEQSKRNEINPLTGIESSDTSNRAIAVVVSNHPSARPQTALDEADIVYEVLAEGGITRFLALYQSEYPAEIGPVRSARDYFIELADGYNALFLAHGYSPEAQELLLSGEVDQINGIQHDGNVFKRDASRTAPHNSYIDMDEALRVAEQKGYNMDTVPSRLSFLSEEEEQSLSGEPAEEVRIRPSSNDLFESVYQYDGDSYNRSIGGADVKADTIFVIEADHRVVDAKGRLDIDLTSGGDAFLIQKGVRNLVKWRNQDGRIVPYTESGAALVQGTTWIHIVPASRGLNKAVEIETDREGNGS</sequence>
<feature type="chain" id="PRO_5039302785" evidence="1">
    <location>
        <begin position="22"/>
        <end position="325"/>
    </location>
</feature>
<organism evidence="5 6">
    <name type="scientific">Domibacillus enclensis</name>
    <dbReference type="NCBI Taxonomy" id="1017273"/>
    <lineage>
        <taxon>Bacteria</taxon>
        <taxon>Bacillati</taxon>
        <taxon>Bacillota</taxon>
        <taxon>Bacilli</taxon>
        <taxon>Bacillales</taxon>
        <taxon>Bacillaceae</taxon>
        <taxon>Domibacillus</taxon>
    </lineage>
</organism>
<feature type="domain" description="DUF3048" evidence="2">
    <location>
        <begin position="36"/>
        <end position="175"/>
    </location>
</feature>
<keyword evidence="4" id="KW-0449">Lipoprotein</keyword>
<gene>
    <name evidence="4" type="ORF">B1B05_09725</name>
    <name evidence="5" type="ORF">SAMN05443094_104100</name>
</gene>
<feature type="domain" description="DUF3048" evidence="3">
    <location>
        <begin position="226"/>
        <end position="301"/>
    </location>
</feature>
<accession>A0A1N6W8M1</accession>
<dbReference type="EMBL" id="MWSK01000004">
    <property type="protein sequence ID" value="OXS77876.1"/>
    <property type="molecule type" value="Genomic_DNA"/>
</dbReference>
<reference evidence="7" key="2">
    <citation type="submission" date="2017-03" db="EMBL/GenBank/DDBJ databases">
        <title>Bacillus sp. V-88(T) DSM27956, whole genome shotgun sequencing project.</title>
        <authorList>
            <person name="Dastager S.G."/>
            <person name="Neurgaonkar P.S."/>
            <person name="Dharne M.S."/>
        </authorList>
    </citation>
    <scope>NUCLEOTIDE SEQUENCE [LARGE SCALE GENOMIC DNA]</scope>
    <source>
        <strain evidence="7">DSM 25145</strain>
    </source>
</reference>
<proteinExistence type="predicted"/>
<dbReference type="InterPro" id="IPR023158">
    <property type="entry name" value="YerB-like_sf"/>
</dbReference>
<dbReference type="SUPFAM" id="SSF159774">
    <property type="entry name" value="YerB-like"/>
    <property type="match status" value="1"/>
</dbReference>
<name>A0A1N6W8M1_9BACI</name>
<evidence type="ECO:0000259" key="2">
    <source>
        <dbReference type="Pfam" id="PF11258"/>
    </source>
</evidence>
<dbReference type="Pfam" id="PF17479">
    <property type="entry name" value="DUF3048_C"/>
    <property type="match status" value="1"/>
</dbReference>
<dbReference type="PROSITE" id="PS51257">
    <property type="entry name" value="PROKAR_LIPOPROTEIN"/>
    <property type="match status" value="1"/>
</dbReference>
<evidence type="ECO:0000313" key="4">
    <source>
        <dbReference type="EMBL" id="OXS77876.1"/>
    </source>
</evidence>
<evidence type="ECO:0000313" key="7">
    <source>
        <dbReference type="Proteomes" id="UP000215545"/>
    </source>
</evidence>
<feature type="signal peptide" evidence="1">
    <location>
        <begin position="1"/>
        <end position="21"/>
    </location>
</feature>
<protein>
    <submittedName>
        <fullName evidence="4">Lipoprotein YerB</fullName>
    </submittedName>
</protein>
<dbReference type="AlphaFoldDB" id="A0A1N6W8M1"/>
<evidence type="ECO:0000259" key="3">
    <source>
        <dbReference type="Pfam" id="PF17479"/>
    </source>
</evidence>
<evidence type="ECO:0000313" key="6">
    <source>
        <dbReference type="Proteomes" id="UP000186385"/>
    </source>
</evidence>
<dbReference type="STRING" id="1017273.SAMN05443094_104100"/>